<dbReference type="InterPro" id="IPR014017">
    <property type="entry name" value="DNA_helicase_UvrD-like_C"/>
</dbReference>
<dbReference type="InterPro" id="IPR014016">
    <property type="entry name" value="UvrD-like_ATP-bd"/>
</dbReference>
<keyword evidence="4 9" id="KW-0067">ATP-binding</keyword>
<dbReference type="GO" id="GO:0043138">
    <property type="term" value="F:3'-5' DNA helicase activity"/>
    <property type="evidence" value="ECO:0007669"/>
    <property type="project" value="UniProtKB-EC"/>
</dbReference>
<keyword evidence="2 9" id="KW-0378">Hydrolase</keyword>
<dbReference type="OrthoDB" id="5298826at2"/>
<protein>
    <recommendedName>
        <fullName evidence="7">DNA 3'-5' helicase</fullName>
        <ecNumber evidence="7">5.6.2.4</ecNumber>
    </recommendedName>
</protein>
<evidence type="ECO:0000256" key="1">
    <source>
        <dbReference type="ARBA" id="ARBA00022741"/>
    </source>
</evidence>
<name>A0A1H2E4H8_9GAMM</name>
<dbReference type="Gene3D" id="3.40.50.300">
    <property type="entry name" value="P-loop containing nucleotide triphosphate hydrolases"/>
    <property type="match status" value="3"/>
</dbReference>
<evidence type="ECO:0000313" key="11">
    <source>
        <dbReference type="EMBL" id="SDT89944.1"/>
    </source>
</evidence>
<dbReference type="GO" id="GO:0016887">
    <property type="term" value="F:ATP hydrolysis activity"/>
    <property type="evidence" value="ECO:0007669"/>
    <property type="project" value="RHEA"/>
</dbReference>
<dbReference type="GO" id="GO:0000725">
    <property type="term" value="P:recombinational repair"/>
    <property type="evidence" value="ECO:0007669"/>
    <property type="project" value="TreeGrafter"/>
</dbReference>
<dbReference type="Proteomes" id="UP000243924">
    <property type="component" value="Chromosome I"/>
</dbReference>
<sequence length="765" mass="86455">MEAVIYTKKFNGYLRSLQEAGHKKIVQAVRAAMAEAGTNGSISSLPRTKHGESRLKNVEKFDLPGAYRLVVQLVDGVKKTRAFLFVGDHDDAERWLDSHRNYTWVKSPTDGTLNFMPATYDGNRHVPVDRLDLDSPESELQAPLLRFLSDDDWSNLKCNDNQMSLAKRITGAQFEQDADGILVKLDELGDYDSASTLFDLFVLAHNKDWAELNHRVLIADEASVVSEDNTLQAEMRSIANAEHFVTFDDEGMLDEFFGKKTFSDWMLFLHPEQKKIVQRDYKGPVRLRGVSGSGKTSVLVHRARFLAKKYHQPVVLVTLTESMRKLLEKLVDELCGAEKSLIQTKTMNSFARDVLSELQVRINFAPLAPEAQQVLMEDAIATLKDEAGFSKTPMGSMQELELRNFLKEEFEYVRGRLCPSEFERYLDSSLFNRRGRAIALNKSAREMILKVVVRYAAGVESKRQQDHELLVSQAVERMSKESGNVGQYRSVLVDEVQDLTELDVVLLSKLKTPEGEVLAHVENGIFLAGDGAQSIYKRGFALKRAGIDVVGRSVSLKKNYRNTHEILTAAFNLVSKFEFSDTDEDDLRRPSLPDFAKRHGEKPWLIQCQNQNDEVEAVANKVQSLLAMGQTAGQICIIAPQNRLREEVRQALTNRDIQSAELRQDIDYESDNVKISTIESAKGHEFATVFIMGLVEGVMPQANIQAHEESREASRLYVAMTRARESLYLTYNPTPGYPASRFLMSIQDDCKEARYRSGEFQLIEA</sequence>
<dbReference type="STRING" id="1434072.SAMN05216210_0321"/>
<evidence type="ECO:0000256" key="6">
    <source>
        <dbReference type="ARBA" id="ARBA00034617"/>
    </source>
</evidence>
<proteinExistence type="predicted"/>
<keyword evidence="1 9" id="KW-0547">Nucleotide-binding</keyword>
<dbReference type="PANTHER" id="PTHR11070">
    <property type="entry name" value="UVRD / RECB / PCRA DNA HELICASE FAMILY MEMBER"/>
    <property type="match status" value="1"/>
</dbReference>
<evidence type="ECO:0000256" key="7">
    <source>
        <dbReference type="ARBA" id="ARBA00034808"/>
    </source>
</evidence>
<accession>A0A1H2E4H8</accession>
<comment type="catalytic activity">
    <reaction evidence="6">
        <text>Couples ATP hydrolysis with the unwinding of duplex DNA by translocating in the 3'-5' direction.</text>
        <dbReference type="EC" id="5.6.2.4"/>
    </reaction>
</comment>
<evidence type="ECO:0000313" key="12">
    <source>
        <dbReference type="Proteomes" id="UP000243924"/>
    </source>
</evidence>
<dbReference type="InterPro" id="IPR027417">
    <property type="entry name" value="P-loop_NTPase"/>
</dbReference>
<dbReference type="PANTHER" id="PTHR11070:SF45">
    <property type="entry name" value="DNA 3'-5' HELICASE"/>
    <property type="match status" value="1"/>
</dbReference>
<keyword evidence="5" id="KW-0413">Isomerase</keyword>
<dbReference type="SUPFAM" id="SSF52540">
    <property type="entry name" value="P-loop containing nucleoside triphosphate hydrolases"/>
    <property type="match status" value="1"/>
</dbReference>
<evidence type="ECO:0000259" key="10">
    <source>
        <dbReference type="PROSITE" id="PS51198"/>
    </source>
</evidence>
<reference evidence="12" key="1">
    <citation type="submission" date="2016-10" db="EMBL/GenBank/DDBJ databases">
        <authorList>
            <person name="Varghese N."/>
            <person name="Submissions S."/>
        </authorList>
    </citation>
    <scope>NUCLEOTIDE SEQUENCE [LARGE SCALE GENOMIC DNA]</scope>
    <source>
        <strain evidence="12">CECT 8338</strain>
    </source>
</reference>
<dbReference type="Pfam" id="PF00580">
    <property type="entry name" value="UvrD-helicase"/>
    <property type="match status" value="1"/>
</dbReference>
<evidence type="ECO:0000256" key="4">
    <source>
        <dbReference type="ARBA" id="ARBA00022840"/>
    </source>
</evidence>
<dbReference type="GO" id="GO:0003677">
    <property type="term" value="F:DNA binding"/>
    <property type="evidence" value="ECO:0007669"/>
    <property type="project" value="InterPro"/>
</dbReference>
<evidence type="ECO:0000256" key="8">
    <source>
        <dbReference type="ARBA" id="ARBA00048988"/>
    </source>
</evidence>
<dbReference type="AlphaFoldDB" id="A0A1H2E4H8"/>
<dbReference type="PROSITE" id="PS51198">
    <property type="entry name" value="UVRD_HELICASE_ATP_BIND"/>
    <property type="match status" value="1"/>
</dbReference>
<evidence type="ECO:0000256" key="5">
    <source>
        <dbReference type="ARBA" id="ARBA00023235"/>
    </source>
</evidence>
<dbReference type="RefSeq" id="WP_092383474.1">
    <property type="nucleotide sequence ID" value="NZ_LT629787.1"/>
</dbReference>
<dbReference type="EC" id="5.6.2.4" evidence="7"/>
<organism evidence="11 12">
    <name type="scientific">Halopseudomonas salegens</name>
    <dbReference type="NCBI Taxonomy" id="1434072"/>
    <lineage>
        <taxon>Bacteria</taxon>
        <taxon>Pseudomonadati</taxon>
        <taxon>Pseudomonadota</taxon>
        <taxon>Gammaproteobacteria</taxon>
        <taxon>Pseudomonadales</taxon>
        <taxon>Pseudomonadaceae</taxon>
        <taxon>Halopseudomonas</taxon>
    </lineage>
</organism>
<evidence type="ECO:0000256" key="3">
    <source>
        <dbReference type="ARBA" id="ARBA00022806"/>
    </source>
</evidence>
<dbReference type="GO" id="GO:0005524">
    <property type="term" value="F:ATP binding"/>
    <property type="evidence" value="ECO:0007669"/>
    <property type="project" value="UniProtKB-UniRule"/>
</dbReference>
<feature type="domain" description="UvrD-like helicase ATP-binding" evidence="10">
    <location>
        <begin position="268"/>
        <end position="576"/>
    </location>
</feature>
<keyword evidence="3 9" id="KW-0347">Helicase</keyword>
<gene>
    <name evidence="11" type="ORF">SAMN05216210_0321</name>
</gene>
<dbReference type="Pfam" id="PF13361">
    <property type="entry name" value="UvrD_C"/>
    <property type="match status" value="2"/>
</dbReference>
<comment type="catalytic activity">
    <reaction evidence="8">
        <text>ATP + H2O = ADP + phosphate + H(+)</text>
        <dbReference type="Rhea" id="RHEA:13065"/>
        <dbReference type="ChEBI" id="CHEBI:15377"/>
        <dbReference type="ChEBI" id="CHEBI:15378"/>
        <dbReference type="ChEBI" id="CHEBI:30616"/>
        <dbReference type="ChEBI" id="CHEBI:43474"/>
        <dbReference type="ChEBI" id="CHEBI:456216"/>
        <dbReference type="EC" id="5.6.2.4"/>
    </reaction>
</comment>
<keyword evidence="12" id="KW-1185">Reference proteome</keyword>
<evidence type="ECO:0000256" key="9">
    <source>
        <dbReference type="PROSITE-ProRule" id="PRU00560"/>
    </source>
</evidence>
<dbReference type="EMBL" id="LT629787">
    <property type="protein sequence ID" value="SDT89944.1"/>
    <property type="molecule type" value="Genomic_DNA"/>
</dbReference>
<dbReference type="InterPro" id="IPR000212">
    <property type="entry name" value="DNA_helicase_UvrD/REP"/>
</dbReference>
<feature type="binding site" evidence="9">
    <location>
        <begin position="289"/>
        <end position="296"/>
    </location>
    <ligand>
        <name>ATP</name>
        <dbReference type="ChEBI" id="CHEBI:30616"/>
    </ligand>
</feature>
<evidence type="ECO:0000256" key="2">
    <source>
        <dbReference type="ARBA" id="ARBA00022801"/>
    </source>
</evidence>